<dbReference type="Gene3D" id="3.40.630.30">
    <property type="match status" value="1"/>
</dbReference>
<dbReference type="Pfam" id="PF13480">
    <property type="entry name" value="Acetyltransf_6"/>
    <property type="match status" value="1"/>
</dbReference>
<dbReference type="InterPro" id="IPR016181">
    <property type="entry name" value="Acyl_CoA_acyltransferase"/>
</dbReference>
<dbReference type="EMBL" id="PXYI01000014">
    <property type="protein sequence ID" value="PSJ36367.1"/>
    <property type="molecule type" value="Genomic_DNA"/>
</dbReference>
<protein>
    <submittedName>
        <fullName evidence="2">GNAT family N-acetyltransferase</fullName>
    </submittedName>
</protein>
<keyword evidence="3" id="KW-1185">Reference proteome</keyword>
<evidence type="ECO:0000313" key="2">
    <source>
        <dbReference type="EMBL" id="PSJ36367.1"/>
    </source>
</evidence>
<gene>
    <name evidence="2" type="ORF">C7I55_26335</name>
</gene>
<keyword evidence="2" id="KW-0808">Transferase</keyword>
<organism evidence="2 3">
    <name type="scientific">Allosphingosinicella deserti</name>
    <dbReference type="NCBI Taxonomy" id="2116704"/>
    <lineage>
        <taxon>Bacteria</taxon>
        <taxon>Pseudomonadati</taxon>
        <taxon>Pseudomonadota</taxon>
        <taxon>Alphaproteobacteria</taxon>
        <taxon>Sphingomonadales</taxon>
        <taxon>Sphingomonadaceae</taxon>
        <taxon>Allosphingosinicella</taxon>
    </lineage>
</organism>
<name>A0A2P7QEH1_9SPHN</name>
<reference evidence="2 3" key="1">
    <citation type="submission" date="2018-03" db="EMBL/GenBank/DDBJ databases">
        <title>The draft genome of Sphingosinicella sp. GL-C-18.</title>
        <authorList>
            <person name="Liu L."/>
            <person name="Li L."/>
            <person name="Liang L."/>
            <person name="Zhang X."/>
            <person name="Wang T."/>
        </authorList>
    </citation>
    <scope>NUCLEOTIDE SEQUENCE [LARGE SCALE GENOMIC DNA]</scope>
    <source>
        <strain evidence="2 3">GL-C-18</strain>
    </source>
</reference>
<dbReference type="SUPFAM" id="SSF55729">
    <property type="entry name" value="Acyl-CoA N-acyltransferases (Nat)"/>
    <property type="match status" value="1"/>
</dbReference>
<dbReference type="RefSeq" id="WP_106516041.1">
    <property type="nucleotide sequence ID" value="NZ_PXYI01000014.1"/>
</dbReference>
<proteinExistence type="predicted"/>
<comment type="caution">
    <text evidence="2">The sequence shown here is derived from an EMBL/GenBank/DDBJ whole genome shotgun (WGS) entry which is preliminary data.</text>
</comment>
<dbReference type="AlphaFoldDB" id="A0A2P7QEH1"/>
<dbReference type="Proteomes" id="UP000241167">
    <property type="component" value="Unassembled WGS sequence"/>
</dbReference>
<feature type="domain" description="BioF2-like acetyltransferase" evidence="1">
    <location>
        <begin position="100"/>
        <end position="246"/>
    </location>
</feature>
<accession>A0A2P7QEH1</accession>
<sequence>MTASVALPFRIGARTLWRVRRRLTRVPVSLQQAQAGEVPTLRGVEGANDGFLILSLPADRLDSVLAQNSGLKPFVRQRYNRFYARLDSSFDAYLAGFSAKSRSTLKRKVRKFTERSGGTLDLRCYRDVAEVDDFHRAARHVSARSYQEQLLDAGLPDGDGALAEMRCLASRDSMRGWILSLDGEPIAYLYAPAEGATLIYAYLGYDPDFADISPGTVLQFEAMRQLMEEGRFRLFDFTEGEGQHKRTFSTGEVACVDLLLLKPTLPNLIVGASLAGFDAGVAGIKRILRSPALQGLARRLRR</sequence>
<evidence type="ECO:0000313" key="3">
    <source>
        <dbReference type="Proteomes" id="UP000241167"/>
    </source>
</evidence>
<dbReference type="OrthoDB" id="3773784at2"/>
<dbReference type="GO" id="GO:0016740">
    <property type="term" value="F:transferase activity"/>
    <property type="evidence" value="ECO:0007669"/>
    <property type="project" value="UniProtKB-KW"/>
</dbReference>
<dbReference type="InterPro" id="IPR038740">
    <property type="entry name" value="BioF2-like_GNAT_dom"/>
</dbReference>
<evidence type="ECO:0000259" key="1">
    <source>
        <dbReference type="Pfam" id="PF13480"/>
    </source>
</evidence>